<organism evidence="4 5">
    <name type="scientific">Ancylostoma ceylanicum</name>
    <dbReference type="NCBI Taxonomy" id="53326"/>
    <lineage>
        <taxon>Eukaryota</taxon>
        <taxon>Metazoa</taxon>
        <taxon>Ecdysozoa</taxon>
        <taxon>Nematoda</taxon>
        <taxon>Chromadorea</taxon>
        <taxon>Rhabditida</taxon>
        <taxon>Rhabditina</taxon>
        <taxon>Rhabditomorpha</taxon>
        <taxon>Strongyloidea</taxon>
        <taxon>Ancylostomatidae</taxon>
        <taxon>Ancylostomatinae</taxon>
        <taxon>Ancylostoma</taxon>
    </lineage>
</organism>
<protein>
    <submittedName>
        <fullName evidence="4">Uncharacterized protein</fullName>
    </submittedName>
</protein>
<dbReference type="STRING" id="53326.A0A016X251"/>
<dbReference type="SUPFAM" id="SSF48452">
    <property type="entry name" value="TPR-like"/>
    <property type="match status" value="1"/>
</dbReference>
<dbReference type="Pfam" id="PF13374">
    <property type="entry name" value="TPR_10"/>
    <property type="match status" value="1"/>
</dbReference>
<dbReference type="Gene3D" id="1.25.40.10">
    <property type="entry name" value="Tetratricopeptide repeat domain"/>
    <property type="match status" value="1"/>
</dbReference>
<keyword evidence="3" id="KW-0802">TPR repeat</keyword>
<evidence type="ECO:0000256" key="3">
    <source>
        <dbReference type="ARBA" id="ARBA00022803"/>
    </source>
</evidence>
<gene>
    <name evidence="4" type="primary">Acey_s0406.g899</name>
    <name evidence="4" type="synonym">Acey-F52H3.5</name>
    <name evidence="4" type="ORF">Y032_0406g899</name>
</gene>
<dbReference type="OrthoDB" id="539634at2759"/>
<keyword evidence="2" id="KW-0677">Repeat</keyword>
<comment type="similarity">
    <text evidence="1">Belongs to the TTC36 family.</text>
</comment>
<dbReference type="AlphaFoldDB" id="A0A016X251"/>
<evidence type="ECO:0000256" key="1">
    <source>
        <dbReference type="ARBA" id="ARBA00006995"/>
    </source>
</evidence>
<dbReference type="InterPro" id="IPR011990">
    <property type="entry name" value="TPR-like_helical_dom_sf"/>
</dbReference>
<dbReference type="InterPro" id="IPR038906">
    <property type="entry name" value="TTC36"/>
</dbReference>
<reference evidence="5" key="1">
    <citation type="journal article" date="2015" name="Nat. Genet.">
        <title>The genome and transcriptome of the zoonotic hookworm Ancylostoma ceylanicum identify infection-specific gene families.</title>
        <authorList>
            <person name="Schwarz E.M."/>
            <person name="Hu Y."/>
            <person name="Antoshechkin I."/>
            <person name="Miller M.M."/>
            <person name="Sternberg P.W."/>
            <person name="Aroian R.V."/>
        </authorList>
    </citation>
    <scope>NUCLEOTIDE SEQUENCE</scope>
    <source>
        <strain evidence="5">HY135</strain>
    </source>
</reference>
<evidence type="ECO:0000313" key="4">
    <source>
        <dbReference type="EMBL" id="EYC46144.1"/>
    </source>
</evidence>
<name>A0A016X251_9BILA</name>
<sequence length="187" mass="20351">MCDKMMTANDRAVLNQILNPLLPTEMADIDGEPQKIAEEQINAPGIEESRNLEKEGVILAESGELDAAIQKFGEAIEKCSVNPSAFNNRAQALRLAGKPDEALADLEQAITLSNSTGKSACQAFVQRAMIHRLHGEDDLARADFQKAADLGSSFAKMQLVALNPYAAMCNKMLSEVFNNLRQGKSEE</sequence>
<dbReference type="EMBL" id="JARK01000006">
    <property type="protein sequence ID" value="EYC46144.1"/>
    <property type="molecule type" value="Genomic_DNA"/>
</dbReference>
<proteinExistence type="inferred from homology"/>
<dbReference type="GO" id="GO:0006570">
    <property type="term" value="P:tyrosine metabolic process"/>
    <property type="evidence" value="ECO:0007669"/>
    <property type="project" value="TreeGrafter"/>
</dbReference>
<accession>A0A016X251</accession>
<evidence type="ECO:0000256" key="2">
    <source>
        <dbReference type="ARBA" id="ARBA00022737"/>
    </source>
</evidence>
<dbReference type="Proteomes" id="UP000024635">
    <property type="component" value="Unassembled WGS sequence"/>
</dbReference>
<dbReference type="SMART" id="SM00028">
    <property type="entry name" value="TPR"/>
    <property type="match status" value="3"/>
</dbReference>
<dbReference type="PANTHER" id="PTHR21405:SF0">
    <property type="entry name" value="TETRATRICOPEPTIDE REPEAT PROTEIN 36"/>
    <property type="match status" value="1"/>
</dbReference>
<dbReference type="FunFam" id="1.25.40.10:FF:000213">
    <property type="entry name" value="Tetratricopeptide repeat domain 36"/>
    <property type="match status" value="1"/>
</dbReference>
<dbReference type="PANTHER" id="PTHR21405">
    <property type="entry name" value="CDNA SEQUENCE BC021608"/>
    <property type="match status" value="1"/>
</dbReference>
<comment type="caution">
    <text evidence="4">The sequence shown here is derived from an EMBL/GenBank/DDBJ whole genome shotgun (WGS) entry which is preliminary data.</text>
</comment>
<dbReference type="InterPro" id="IPR019734">
    <property type="entry name" value="TPR_rpt"/>
</dbReference>
<evidence type="ECO:0000313" key="5">
    <source>
        <dbReference type="Proteomes" id="UP000024635"/>
    </source>
</evidence>
<keyword evidence="5" id="KW-1185">Reference proteome</keyword>